<dbReference type="Gene3D" id="3.40.50.1980">
    <property type="entry name" value="Nitrogenase molybdenum iron protein domain"/>
    <property type="match status" value="2"/>
</dbReference>
<feature type="chain" id="PRO_5038684236" evidence="2">
    <location>
        <begin position="31"/>
        <end position="341"/>
    </location>
</feature>
<evidence type="ECO:0000313" key="4">
    <source>
        <dbReference type="EMBL" id="SDP85224.1"/>
    </source>
</evidence>
<feature type="signal peptide" evidence="2">
    <location>
        <begin position="1"/>
        <end position="30"/>
    </location>
</feature>
<gene>
    <name evidence="4" type="ORF">SAMN04487905_110190</name>
</gene>
<dbReference type="CDD" id="cd01148">
    <property type="entry name" value="TroA_a"/>
    <property type="match status" value="1"/>
</dbReference>
<dbReference type="Pfam" id="PF01497">
    <property type="entry name" value="Peripla_BP_2"/>
    <property type="match status" value="1"/>
</dbReference>
<organism evidence="4 5">
    <name type="scientific">Actinopolyspora xinjiangensis</name>
    <dbReference type="NCBI Taxonomy" id="405564"/>
    <lineage>
        <taxon>Bacteria</taxon>
        <taxon>Bacillati</taxon>
        <taxon>Actinomycetota</taxon>
        <taxon>Actinomycetes</taxon>
        <taxon>Actinopolysporales</taxon>
        <taxon>Actinopolysporaceae</taxon>
        <taxon>Actinopolyspora</taxon>
    </lineage>
</organism>
<dbReference type="InterPro" id="IPR050902">
    <property type="entry name" value="ABC_Transporter_SBP"/>
</dbReference>
<name>A0A1H0W3B6_9ACTN</name>
<feature type="domain" description="Fe/B12 periplasmic-binding" evidence="3">
    <location>
        <begin position="60"/>
        <end position="340"/>
    </location>
</feature>
<comment type="similarity">
    <text evidence="1">Belongs to the bacterial solute-binding protein 8 family.</text>
</comment>
<dbReference type="PROSITE" id="PS50983">
    <property type="entry name" value="FE_B12_PBP"/>
    <property type="match status" value="1"/>
</dbReference>
<dbReference type="EMBL" id="FNJR01000010">
    <property type="protein sequence ID" value="SDP85224.1"/>
    <property type="molecule type" value="Genomic_DNA"/>
</dbReference>
<evidence type="ECO:0000256" key="2">
    <source>
        <dbReference type="SAM" id="SignalP"/>
    </source>
</evidence>
<dbReference type="InterPro" id="IPR002491">
    <property type="entry name" value="ABC_transptr_periplasmic_BD"/>
</dbReference>
<evidence type="ECO:0000259" key="3">
    <source>
        <dbReference type="PROSITE" id="PS50983"/>
    </source>
</evidence>
<keyword evidence="2" id="KW-0732">Signal</keyword>
<dbReference type="SUPFAM" id="SSF53807">
    <property type="entry name" value="Helical backbone' metal receptor"/>
    <property type="match status" value="1"/>
</dbReference>
<sequence>MGNHRTTMVRSAVALLSSALLLGGCGAEVARENSGEVPERFPVKLTNCERERTYEHPPEKVVTNDIGVTEIMFALGLQDRMAGYFLSDGQRRGVESSPWKQRFERVPRLAERMSMERIREAGADMVFAGWNYGFGESSRITPERLESEGIDSYVLSESCRVGETGKRGIMPPLEALYTDIRNLGELFGVPERAEKLVSDYRSTIERAAPDAAEGERPTVFLYDSGRSEPFTSGNGGAADQIISKAGGRNVFADLDDSWVSVSWESVLRADPDVILINDYGDETVRDKIRFLREHPALSRLEAVRQERFIDLPYAALVEGPRNPSAVRELADFLESVPGDGT</sequence>
<dbReference type="AlphaFoldDB" id="A0A1H0W3B6"/>
<dbReference type="PANTHER" id="PTHR30535:SF7">
    <property type="entry name" value="IRON(III) DICITRATE-BINDING PROTEIN"/>
    <property type="match status" value="1"/>
</dbReference>
<evidence type="ECO:0000313" key="5">
    <source>
        <dbReference type="Proteomes" id="UP000199497"/>
    </source>
</evidence>
<accession>A0A1H0W3B6</accession>
<dbReference type="PROSITE" id="PS51257">
    <property type="entry name" value="PROKAR_LIPOPROTEIN"/>
    <property type="match status" value="1"/>
</dbReference>
<proteinExistence type="inferred from homology"/>
<reference evidence="5" key="1">
    <citation type="submission" date="2016-10" db="EMBL/GenBank/DDBJ databases">
        <authorList>
            <person name="Varghese N."/>
            <person name="Submissions S."/>
        </authorList>
    </citation>
    <scope>NUCLEOTIDE SEQUENCE [LARGE SCALE GENOMIC DNA]</scope>
    <source>
        <strain evidence="5">DSM 46732</strain>
    </source>
</reference>
<dbReference type="PANTHER" id="PTHR30535">
    <property type="entry name" value="VITAMIN B12-BINDING PROTEIN"/>
    <property type="match status" value="1"/>
</dbReference>
<keyword evidence="5" id="KW-1185">Reference proteome</keyword>
<dbReference type="STRING" id="405564.SAMN04487905_110190"/>
<dbReference type="Proteomes" id="UP000199497">
    <property type="component" value="Unassembled WGS sequence"/>
</dbReference>
<evidence type="ECO:0000256" key="1">
    <source>
        <dbReference type="ARBA" id="ARBA00008814"/>
    </source>
</evidence>
<protein>
    <submittedName>
        <fullName evidence="4">Iron complex transport system substrate-binding protein</fullName>
    </submittedName>
</protein>